<evidence type="ECO:0000256" key="2">
    <source>
        <dbReference type="SAM" id="Phobius"/>
    </source>
</evidence>
<name>A0A427Y7M8_9TREE</name>
<keyword evidence="2" id="KW-0812">Transmembrane</keyword>
<keyword evidence="4" id="KW-1185">Reference proteome</keyword>
<keyword evidence="2" id="KW-1133">Transmembrane helix</keyword>
<feature type="transmembrane region" description="Helical" evidence="2">
    <location>
        <begin position="135"/>
        <end position="159"/>
    </location>
</feature>
<feature type="region of interest" description="Disordered" evidence="1">
    <location>
        <begin position="265"/>
        <end position="369"/>
    </location>
</feature>
<feature type="compositionally biased region" description="Polar residues" evidence="1">
    <location>
        <begin position="359"/>
        <end position="369"/>
    </location>
</feature>
<dbReference type="EMBL" id="RSCD01000018">
    <property type="protein sequence ID" value="RSH87105.1"/>
    <property type="molecule type" value="Genomic_DNA"/>
</dbReference>
<gene>
    <name evidence="3" type="ORF">EHS25_003594</name>
</gene>
<organism evidence="3 4">
    <name type="scientific">Saitozyma podzolica</name>
    <dbReference type="NCBI Taxonomy" id="1890683"/>
    <lineage>
        <taxon>Eukaryota</taxon>
        <taxon>Fungi</taxon>
        <taxon>Dikarya</taxon>
        <taxon>Basidiomycota</taxon>
        <taxon>Agaricomycotina</taxon>
        <taxon>Tremellomycetes</taxon>
        <taxon>Tremellales</taxon>
        <taxon>Trimorphomycetaceae</taxon>
        <taxon>Saitozyma</taxon>
    </lineage>
</organism>
<comment type="caution">
    <text evidence="3">The sequence shown here is derived from an EMBL/GenBank/DDBJ whole genome shotgun (WGS) entry which is preliminary data.</text>
</comment>
<sequence length="369" mass="39773">MFRLYSPRTTGTTTRHPPEHYANATSSPMGSWPDVAGVSEYNNTSLSFAETVVTLPGYAFATWNGSKWDAAQASASPTETVAPIVASTTLSRSFPQFSGTLTTSPSNPSTTSSSTSSASPSDDASSSSSDAVTRWGPVVGGIAGGMLAIFALGLLWRWYRRRRTPDRWAQSATSGVRDKGSFLDMITDRPSSKDGRRDTEDLADPETFAAPRPAPKPSGLRYTTTSERLQARQDSADSISFYNGEGEDEPLPPPRVLVGHGESEAVHSFGPTLSPSTDSFMDENGSPKAPPQAYLASHLAPSPRARLDPLPYPSPTLTPSTSPQQHPQSDELPASLKQGRYLPCTSRRRAHNDIRTYRKNPSLQNRGIP</sequence>
<feature type="region of interest" description="Disordered" evidence="1">
    <location>
        <begin position="96"/>
        <end position="132"/>
    </location>
</feature>
<keyword evidence="2" id="KW-0472">Membrane</keyword>
<feature type="compositionally biased region" description="Basic and acidic residues" evidence="1">
    <location>
        <begin position="176"/>
        <end position="200"/>
    </location>
</feature>
<evidence type="ECO:0000256" key="1">
    <source>
        <dbReference type="SAM" id="MobiDB-lite"/>
    </source>
</evidence>
<accession>A0A427Y7M8</accession>
<dbReference type="STRING" id="1890683.A0A427Y7M8"/>
<evidence type="ECO:0000313" key="4">
    <source>
        <dbReference type="Proteomes" id="UP000279259"/>
    </source>
</evidence>
<evidence type="ECO:0000313" key="3">
    <source>
        <dbReference type="EMBL" id="RSH87105.1"/>
    </source>
</evidence>
<feature type="region of interest" description="Disordered" evidence="1">
    <location>
        <begin position="240"/>
        <end position="259"/>
    </location>
</feature>
<feature type="compositionally biased region" description="Low complexity" evidence="1">
    <location>
        <begin position="102"/>
        <end position="131"/>
    </location>
</feature>
<feature type="region of interest" description="Disordered" evidence="1">
    <location>
        <begin position="1"/>
        <end position="29"/>
    </location>
</feature>
<reference evidence="3 4" key="1">
    <citation type="submission" date="2018-11" db="EMBL/GenBank/DDBJ databases">
        <title>Genome sequence of Saitozyma podzolica DSM 27192.</title>
        <authorList>
            <person name="Aliyu H."/>
            <person name="Gorte O."/>
            <person name="Ochsenreither K."/>
        </authorList>
    </citation>
    <scope>NUCLEOTIDE SEQUENCE [LARGE SCALE GENOMIC DNA]</scope>
    <source>
        <strain evidence="3 4">DSM 27192</strain>
    </source>
</reference>
<dbReference type="OrthoDB" id="2576311at2759"/>
<dbReference type="Proteomes" id="UP000279259">
    <property type="component" value="Unassembled WGS sequence"/>
</dbReference>
<protein>
    <submittedName>
        <fullName evidence="3">Uncharacterized protein</fullName>
    </submittedName>
</protein>
<feature type="compositionally biased region" description="Low complexity" evidence="1">
    <location>
        <begin position="317"/>
        <end position="327"/>
    </location>
</feature>
<proteinExistence type="predicted"/>
<dbReference type="AlphaFoldDB" id="A0A427Y7M8"/>
<feature type="region of interest" description="Disordered" evidence="1">
    <location>
        <begin position="167"/>
        <end position="221"/>
    </location>
</feature>